<sequence length="479" mass="50355">MTINRFARGAAALAGAATLAVAGGAHAQTDQQARIEALEAQLAALQKQIAEIKTATAAAPKAAPAAAPAATVSIAGGRPTIASSDGAFSATLHGVMQLDTAHYFQDKGLPAVIGNGRDLNSGSNFRRARLGVDGKFFKAFDYSILLDFGGAGTDGAGALQELFIQYNYAPFKVRVGAFAPNVGLEDAASTNGSLFAERPAISELTRGLAAADRRYALQVQTSGENWLLSAAATGGKSGDAQTFDEQQAYVARAAFAPVKAKDWIVHTGVAGGYIVTPAQSTIGGAYPLTLAERPELRVDGTTLVTTGAIDADNLRHFSGELAVQHKNLLVQGEVFDIAVERRNPAAGVSDPKFGGWYVEAGWVLTGEARRYNASTFAFDAPTIANAFDPKAGKWGSWELAARYSVLDLNHHETATLAADRVRGGEQTIWTAGVNWFPNSVTKFSLDYLDVDVDRLDPAGGAVALSQGYQAVNLRSQFAF</sequence>
<keyword evidence="2" id="KW-0732">Signal</keyword>
<dbReference type="InterPro" id="IPR010870">
    <property type="entry name" value="Porin_O/P"/>
</dbReference>
<feature type="coiled-coil region" evidence="1">
    <location>
        <begin position="28"/>
        <end position="55"/>
    </location>
</feature>
<keyword evidence="1" id="KW-0175">Coiled coil</keyword>
<dbReference type="RefSeq" id="WP_198578130.1">
    <property type="nucleotide sequence ID" value="NZ_JADWOX010000020.1"/>
</dbReference>
<protein>
    <submittedName>
        <fullName evidence="3">Porin</fullName>
    </submittedName>
</protein>
<comment type="caution">
    <text evidence="3">The sequence shown here is derived from an EMBL/GenBank/DDBJ whole genome shotgun (WGS) entry which is preliminary data.</text>
</comment>
<keyword evidence="4" id="KW-1185">Reference proteome</keyword>
<dbReference type="SUPFAM" id="SSF56935">
    <property type="entry name" value="Porins"/>
    <property type="match status" value="1"/>
</dbReference>
<feature type="chain" id="PRO_5046305626" evidence="2">
    <location>
        <begin position="28"/>
        <end position="479"/>
    </location>
</feature>
<name>A0ABS0T3K0_9CAUL</name>
<feature type="signal peptide" evidence="2">
    <location>
        <begin position="1"/>
        <end position="27"/>
    </location>
</feature>
<accession>A0ABS0T3K0</accession>
<evidence type="ECO:0000313" key="4">
    <source>
        <dbReference type="Proteomes" id="UP000639859"/>
    </source>
</evidence>
<evidence type="ECO:0000256" key="2">
    <source>
        <dbReference type="SAM" id="SignalP"/>
    </source>
</evidence>
<dbReference type="Pfam" id="PF07396">
    <property type="entry name" value="Porin_O_P"/>
    <property type="match status" value="1"/>
</dbReference>
<evidence type="ECO:0000256" key="1">
    <source>
        <dbReference type="SAM" id="Coils"/>
    </source>
</evidence>
<dbReference type="EMBL" id="JADWOX010000020">
    <property type="protein sequence ID" value="MBI1686234.1"/>
    <property type="molecule type" value="Genomic_DNA"/>
</dbReference>
<dbReference type="Gene3D" id="2.40.160.10">
    <property type="entry name" value="Porin"/>
    <property type="match status" value="1"/>
</dbReference>
<dbReference type="Proteomes" id="UP000639859">
    <property type="component" value="Unassembled WGS sequence"/>
</dbReference>
<reference evidence="3 4" key="1">
    <citation type="submission" date="2020-11" db="EMBL/GenBank/DDBJ databases">
        <title>genome sequence of strain KACC 18849.</title>
        <authorList>
            <person name="Gao J."/>
            <person name="Zhang X."/>
        </authorList>
    </citation>
    <scope>NUCLEOTIDE SEQUENCE [LARGE SCALE GENOMIC DNA]</scope>
    <source>
        <strain evidence="3 4">KACC 18849</strain>
    </source>
</reference>
<gene>
    <name evidence="3" type="ORF">I4Q42_21405</name>
</gene>
<proteinExistence type="predicted"/>
<dbReference type="InterPro" id="IPR023614">
    <property type="entry name" value="Porin_dom_sf"/>
</dbReference>
<evidence type="ECO:0000313" key="3">
    <source>
        <dbReference type="EMBL" id="MBI1686234.1"/>
    </source>
</evidence>
<organism evidence="3 4">
    <name type="scientific">Caulobacter hibisci</name>
    <dbReference type="NCBI Taxonomy" id="2035993"/>
    <lineage>
        <taxon>Bacteria</taxon>
        <taxon>Pseudomonadati</taxon>
        <taxon>Pseudomonadota</taxon>
        <taxon>Alphaproteobacteria</taxon>
        <taxon>Caulobacterales</taxon>
        <taxon>Caulobacteraceae</taxon>
        <taxon>Caulobacter</taxon>
    </lineage>
</organism>